<organism evidence="1 2">
    <name type="scientific">Peptacetobacter hiranonis (strain DSM 13275 / JCM 10541 / KCTC 15199 / TO-931)</name>
    <name type="common">Clostridium hiranonis</name>
    <dbReference type="NCBI Taxonomy" id="500633"/>
    <lineage>
        <taxon>Bacteria</taxon>
        <taxon>Bacillati</taxon>
        <taxon>Bacillota</taxon>
        <taxon>Clostridia</taxon>
        <taxon>Peptostreptococcales</taxon>
        <taxon>Peptostreptococcaceae</taxon>
        <taxon>Peptacetobacter</taxon>
    </lineage>
</organism>
<name>B6FW36_PEPHT</name>
<proteinExistence type="predicted"/>
<sequence length="183" mass="21838">MKSNNFSKIMVIGFSGSGKSTISKMISDILNIPVLYLDKVHWLPNWIENDAKTECKIVSSFLKDNDSWVIDGNYSHMSYNERLESADLIIFMNFNRFNCLFRAFKRLFENRGKTRESMADNCIEKVDFEFIKWILWDSRKKSQTDNYKYAFEKYGDKVIIIKNQREYDNFIDNFKSKYQVFKV</sequence>
<evidence type="ECO:0000313" key="2">
    <source>
        <dbReference type="Proteomes" id="UP000003178"/>
    </source>
</evidence>
<accession>B6FW36</accession>
<dbReference type="RefSeq" id="WP_006439002.1">
    <property type="nucleotide sequence ID" value="NZ_DS995354.1"/>
</dbReference>
<evidence type="ECO:0000313" key="1">
    <source>
        <dbReference type="EMBL" id="EEA86314.1"/>
    </source>
</evidence>
<dbReference type="EMBL" id="ABWP01000003">
    <property type="protein sequence ID" value="EEA86314.1"/>
    <property type="molecule type" value="Genomic_DNA"/>
</dbReference>
<protein>
    <submittedName>
        <fullName evidence="1">Topology modulation protein</fullName>
    </submittedName>
</protein>
<keyword evidence="2" id="KW-1185">Reference proteome</keyword>
<dbReference type="InterPro" id="IPR052922">
    <property type="entry name" value="Cytidylate_Kinase-2"/>
</dbReference>
<dbReference type="NCBIfam" id="NF005576">
    <property type="entry name" value="PRK07261.1"/>
    <property type="match status" value="1"/>
</dbReference>
<dbReference type="InterPro" id="IPR027417">
    <property type="entry name" value="P-loop_NTPase"/>
</dbReference>
<comment type="caution">
    <text evidence="1">The sequence shown here is derived from an EMBL/GenBank/DDBJ whole genome shotgun (WGS) entry which is preliminary data.</text>
</comment>
<dbReference type="STRING" id="500633.CLOHIR_00085"/>
<dbReference type="PANTHER" id="PTHR37816">
    <property type="entry name" value="YALI0E33011P"/>
    <property type="match status" value="1"/>
</dbReference>
<gene>
    <name evidence="1" type="ORF">CLOHIR_00085</name>
</gene>
<dbReference type="AlphaFoldDB" id="B6FW36"/>
<dbReference type="HOGENOM" id="CLU_092618_0_1_9"/>
<dbReference type="OrthoDB" id="1201990at2"/>
<dbReference type="Gene3D" id="3.40.50.300">
    <property type="entry name" value="P-loop containing nucleotide triphosphate hydrolases"/>
    <property type="match status" value="1"/>
</dbReference>
<dbReference type="Proteomes" id="UP000003178">
    <property type="component" value="Unassembled WGS sequence"/>
</dbReference>
<dbReference type="PANTHER" id="PTHR37816:SF3">
    <property type="entry name" value="MODULATES DNA TOPOLOGY"/>
    <property type="match status" value="1"/>
</dbReference>
<dbReference type="eggNOG" id="COG0563">
    <property type="taxonomic scope" value="Bacteria"/>
</dbReference>
<reference evidence="1 2" key="1">
    <citation type="submission" date="2008-09" db="EMBL/GenBank/DDBJ databases">
        <authorList>
            <person name="Fulton L."/>
            <person name="Clifton S."/>
            <person name="Fulton B."/>
            <person name="Xu J."/>
            <person name="Minx P."/>
            <person name="Pepin K.H."/>
            <person name="Johnson M."/>
            <person name="Thiruvilangam P."/>
            <person name="Bhonagiri V."/>
            <person name="Nash W.E."/>
            <person name="Mardis E.R."/>
            <person name="Wilson R.K."/>
        </authorList>
    </citation>
    <scope>NUCLEOTIDE SEQUENCE [LARGE SCALE GENOMIC DNA]</scope>
    <source>
        <strain evidence="1 2">DSM 13275</strain>
    </source>
</reference>
<dbReference type="SUPFAM" id="SSF52540">
    <property type="entry name" value="P-loop containing nucleoside triphosphate hydrolases"/>
    <property type="match status" value="1"/>
</dbReference>
<reference evidence="1 2" key="2">
    <citation type="submission" date="2008-10" db="EMBL/GenBank/DDBJ databases">
        <title>Draft genome sequence of Clostridium hiranonis (DSM 13275).</title>
        <authorList>
            <person name="Sudarsanam P."/>
            <person name="Ley R."/>
            <person name="Guruge J."/>
            <person name="Turnbaugh P.J."/>
            <person name="Mahowald M."/>
            <person name="Liep D."/>
            <person name="Gordon J."/>
        </authorList>
    </citation>
    <scope>NUCLEOTIDE SEQUENCE [LARGE SCALE GENOMIC DNA]</scope>
    <source>
        <strain evidence="1 2">DSM 13275</strain>
    </source>
</reference>